<feature type="transmembrane region" description="Helical" evidence="2">
    <location>
        <begin position="41"/>
        <end position="61"/>
    </location>
</feature>
<dbReference type="Gene3D" id="1.20.1740.10">
    <property type="entry name" value="Amino acid/polyamine transporter I"/>
    <property type="match status" value="1"/>
</dbReference>
<evidence type="ECO:0000256" key="1">
    <source>
        <dbReference type="ARBA" id="ARBA00008572"/>
    </source>
</evidence>
<organism evidence="3 4">
    <name type="scientific">Handroanthus impetiginosus</name>
    <dbReference type="NCBI Taxonomy" id="429701"/>
    <lineage>
        <taxon>Eukaryota</taxon>
        <taxon>Viridiplantae</taxon>
        <taxon>Streptophyta</taxon>
        <taxon>Embryophyta</taxon>
        <taxon>Tracheophyta</taxon>
        <taxon>Spermatophyta</taxon>
        <taxon>Magnoliopsida</taxon>
        <taxon>eudicotyledons</taxon>
        <taxon>Gunneridae</taxon>
        <taxon>Pentapetalae</taxon>
        <taxon>asterids</taxon>
        <taxon>lamiids</taxon>
        <taxon>Lamiales</taxon>
        <taxon>Bignoniaceae</taxon>
        <taxon>Crescentiina</taxon>
        <taxon>Tabebuia alliance</taxon>
        <taxon>Handroanthus</taxon>
    </lineage>
</organism>
<keyword evidence="2" id="KW-1133">Transmembrane helix</keyword>
<keyword evidence="4" id="KW-1185">Reference proteome</keyword>
<dbReference type="STRING" id="429701.A0A2G9GMF2"/>
<comment type="caution">
    <text evidence="3">The sequence shown here is derived from an EMBL/GenBank/DDBJ whole genome shotgun (WGS) entry which is preliminary data.</text>
</comment>
<reference evidence="4" key="1">
    <citation type="journal article" date="2018" name="Gigascience">
        <title>Genome assembly of the Pink Ipe (Handroanthus impetiginosus, Bignoniaceae), a highly valued, ecologically keystone Neotropical timber forest tree.</title>
        <authorList>
            <person name="Silva-Junior O.B."/>
            <person name="Grattapaglia D."/>
            <person name="Novaes E."/>
            <person name="Collevatti R.G."/>
        </authorList>
    </citation>
    <scope>NUCLEOTIDE SEQUENCE [LARGE SCALE GENOMIC DNA]</scope>
    <source>
        <strain evidence="4">cv. UFG-1</strain>
    </source>
</reference>
<evidence type="ECO:0000313" key="3">
    <source>
        <dbReference type="EMBL" id="PIN06438.1"/>
    </source>
</evidence>
<proteinExistence type="inferred from homology"/>
<keyword evidence="2" id="KW-0812">Transmembrane</keyword>
<protein>
    <submittedName>
        <fullName evidence="3">Uncharacterized protein</fullName>
    </submittedName>
</protein>
<comment type="similarity">
    <text evidence="1">Belongs to the amino acid-polyamine-organocation (APC) superfamily. Cationic amino acid transporter (CAT) (TC 2.A.3.3) family.</text>
</comment>
<dbReference type="PANTHER" id="PTHR43243">
    <property type="entry name" value="INNER MEMBRANE TRANSPORTER YGJI-RELATED"/>
    <property type="match status" value="1"/>
</dbReference>
<keyword evidence="2" id="KW-0472">Membrane</keyword>
<dbReference type="AlphaFoldDB" id="A0A2G9GMF2"/>
<dbReference type="PANTHER" id="PTHR43243:SF1">
    <property type="entry name" value="CATIONIC AMINO ACID TRANSPORTER 1"/>
    <property type="match status" value="1"/>
</dbReference>
<dbReference type="GO" id="GO:0015189">
    <property type="term" value="F:L-lysine transmembrane transporter activity"/>
    <property type="evidence" value="ECO:0007669"/>
    <property type="project" value="TreeGrafter"/>
</dbReference>
<sequence>MKMTLSWWDLTWFEMGAVIGIGIFILTGLEVCEDAAPPAVLSYVVFGLFALLSVLCYMEFVPVTGYRQKERADCNKFEDWLNWLKWRHCTGKNKF</sequence>
<dbReference type="OrthoDB" id="3900342at2759"/>
<accession>A0A2G9GMF2</accession>
<feature type="transmembrane region" description="Helical" evidence="2">
    <location>
        <begin position="12"/>
        <end position="29"/>
    </location>
</feature>
<evidence type="ECO:0000313" key="4">
    <source>
        <dbReference type="Proteomes" id="UP000231279"/>
    </source>
</evidence>
<dbReference type="EMBL" id="NKXS01004421">
    <property type="protein sequence ID" value="PIN06438.1"/>
    <property type="molecule type" value="Genomic_DNA"/>
</dbReference>
<name>A0A2G9GMF2_9LAMI</name>
<dbReference type="GO" id="GO:0005313">
    <property type="term" value="F:L-glutamate transmembrane transporter activity"/>
    <property type="evidence" value="ECO:0007669"/>
    <property type="project" value="TreeGrafter"/>
</dbReference>
<dbReference type="Proteomes" id="UP000231279">
    <property type="component" value="Unassembled WGS sequence"/>
</dbReference>
<gene>
    <name evidence="3" type="ORF">CDL12_21007</name>
</gene>
<dbReference type="GO" id="GO:0005886">
    <property type="term" value="C:plasma membrane"/>
    <property type="evidence" value="ECO:0007669"/>
    <property type="project" value="TreeGrafter"/>
</dbReference>
<evidence type="ECO:0000256" key="2">
    <source>
        <dbReference type="SAM" id="Phobius"/>
    </source>
</evidence>